<evidence type="ECO:0000256" key="3">
    <source>
        <dbReference type="ARBA" id="ARBA00023172"/>
    </source>
</evidence>
<dbReference type="PROSITE" id="PS51898">
    <property type="entry name" value="TYR_RECOMBINASE"/>
    <property type="match status" value="1"/>
</dbReference>
<keyword evidence="3" id="KW-0233">DNA recombination</keyword>
<dbReference type="OrthoDB" id="330648at2157"/>
<dbReference type="GO" id="GO:0006310">
    <property type="term" value="P:DNA recombination"/>
    <property type="evidence" value="ECO:0007669"/>
    <property type="project" value="UniProtKB-KW"/>
</dbReference>
<gene>
    <name evidence="5" type="ORF">GQS65_05170</name>
</gene>
<comment type="caution">
    <text evidence="5">The sequence shown here is derived from an EMBL/GenBank/DDBJ whole genome shotgun (WGS) entry which is preliminary data.</text>
</comment>
<keyword evidence="2" id="KW-0238">DNA-binding</keyword>
<accession>A0A6B0GJ80</accession>
<evidence type="ECO:0000259" key="4">
    <source>
        <dbReference type="PROSITE" id="PS51898"/>
    </source>
</evidence>
<keyword evidence="1" id="KW-0229">DNA integration</keyword>
<dbReference type="Proteomes" id="UP000451471">
    <property type="component" value="Unassembled WGS sequence"/>
</dbReference>
<evidence type="ECO:0000256" key="2">
    <source>
        <dbReference type="ARBA" id="ARBA00023125"/>
    </source>
</evidence>
<dbReference type="RefSeq" id="WP_158203614.1">
    <property type="nucleotide sequence ID" value="NZ_WSZK01000012.1"/>
</dbReference>
<evidence type="ECO:0000313" key="5">
    <source>
        <dbReference type="EMBL" id="MWG33891.1"/>
    </source>
</evidence>
<dbReference type="InterPro" id="IPR002104">
    <property type="entry name" value="Integrase_catalytic"/>
</dbReference>
<evidence type="ECO:0000313" key="6">
    <source>
        <dbReference type="Proteomes" id="UP000451471"/>
    </source>
</evidence>
<dbReference type="SUPFAM" id="SSF56349">
    <property type="entry name" value="DNA breaking-rejoining enzymes"/>
    <property type="match status" value="1"/>
</dbReference>
<dbReference type="EMBL" id="WSZK01000012">
    <property type="protein sequence ID" value="MWG33891.1"/>
    <property type="molecule type" value="Genomic_DNA"/>
</dbReference>
<dbReference type="Gene3D" id="1.10.443.10">
    <property type="entry name" value="Intergrase catalytic core"/>
    <property type="match status" value="1"/>
</dbReference>
<sequence length="386" mass="44683">MESQYPNSLTDCGVIDRNEIDPGRSIVLVPKSHHCATTEKQRVDYQTYRKQFLTWLLKVGKNEEKAEGYSPYTVYATGYRTAAFDRWMWEQRGGYRIPPKQEDATAYIEDVAFSDRSQSTKGKIQEALGRYSRWLSYKYGMDEWEFSYSFDGSGSNDHPADFLTIEERQAVRQAALNEGSIPAYSGLTVAEREQWGEYIAQVMDKPFTSVRQEDWNRVGGWKITSLVWTSLDAGLRPVEVGRAKVSWVDTDNDLLRIPKEESSKNRGNWLVSLTDRTSSALERWLKEREYREKYEGTDALWLTRSGNPYASQSLSRLLKRLCREADISTDTRQLSWYAIRHSVGTYMTKERDLAATKAQLRHKNAATTMKYDRVPVEDRQDALDRM</sequence>
<dbReference type="GO" id="GO:0003677">
    <property type="term" value="F:DNA binding"/>
    <property type="evidence" value="ECO:0007669"/>
    <property type="project" value="UniProtKB-KW"/>
</dbReference>
<dbReference type="CDD" id="cd00397">
    <property type="entry name" value="DNA_BRE_C"/>
    <property type="match status" value="1"/>
</dbReference>
<dbReference type="GO" id="GO:0015074">
    <property type="term" value="P:DNA integration"/>
    <property type="evidence" value="ECO:0007669"/>
    <property type="project" value="UniProtKB-KW"/>
</dbReference>
<dbReference type="AlphaFoldDB" id="A0A6B0GJ80"/>
<organism evidence="5 6">
    <name type="scientific">Halomarina oriensis</name>
    <dbReference type="NCBI Taxonomy" id="671145"/>
    <lineage>
        <taxon>Archaea</taxon>
        <taxon>Methanobacteriati</taxon>
        <taxon>Methanobacteriota</taxon>
        <taxon>Stenosarchaea group</taxon>
        <taxon>Halobacteria</taxon>
        <taxon>Halobacteriales</taxon>
        <taxon>Natronomonadaceae</taxon>
        <taxon>Halomarina</taxon>
    </lineage>
</organism>
<dbReference type="InterPro" id="IPR013762">
    <property type="entry name" value="Integrase-like_cat_sf"/>
</dbReference>
<name>A0A6B0GJ80_9EURY</name>
<feature type="domain" description="Tyr recombinase" evidence="4">
    <location>
        <begin position="205"/>
        <end position="385"/>
    </location>
</feature>
<reference evidence="5 6" key="1">
    <citation type="submission" date="2019-12" db="EMBL/GenBank/DDBJ databases">
        <title>Halocatena pleomorpha gen. nov. sp. nov., an extremely halophilic archaeon of family Halobacteriaceae isolated from saltpan soil.</title>
        <authorList>
            <person name="Pal Y."/>
            <person name="Verma A."/>
            <person name="Krishnamurthi S."/>
            <person name="Kumar P."/>
        </authorList>
    </citation>
    <scope>NUCLEOTIDE SEQUENCE [LARGE SCALE GENOMIC DNA]</scope>
    <source>
        <strain evidence="5 6">JCM 16495</strain>
    </source>
</reference>
<dbReference type="InterPro" id="IPR011010">
    <property type="entry name" value="DNA_brk_join_enz"/>
</dbReference>
<dbReference type="PANTHER" id="PTHR30349:SF41">
    <property type="entry name" value="INTEGRASE_RECOMBINASE PROTEIN MJ0367-RELATED"/>
    <property type="match status" value="1"/>
</dbReference>
<dbReference type="InterPro" id="IPR050090">
    <property type="entry name" value="Tyrosine_recombinase_XerCD"/>
</dbReference>
<keyword evidence="6" id="KW-1185">Reference proteome</keyword>
<dbReference type="PANTHER" id="PTHR30349">
    <property type="entry name" value="PHAGE INTEGRASE-RELATED"/>
    <property type="match status" value="1"/>
</dbReference>
<protein>
    <submittedName>
        <fullName evidence="5">Tyrosine-type recombinase/integrase</fullName>
    </submittedName>
</protein>
<dbReference type="Pfam" id="PF00589">
    <property type="entry name" value="Phage_integrase"/>
    <property type="match status" value="1"/>
</dbReference>
<proteinExistence type="predicted"/>
<evidence type="ECO:0000256" key="1">
    <source>
        <dbReference type="ARBA" id="ARBA00022908"/>
    </source>
</evidence>